<organism evidence="6 7">
    <name type="scientific">Streptodolium elevatio</name>
    <dbReference type="NCBI Taxonomy" id="3157996"/>
    <lineage>
        <taxon>Bacteria</taxon>
        <taxon>Bacillati</taxon>
        <taxon>Actinomycetota</taxon>
        <taxon>Actinomycetes</taxon>
        <taxon>Kitasatosporales</taxon>
        <taxon>Streptomycetaceae</taxon>
        <taxon>Streptodolium</taxon>
    </lineage>
</organism>
<accession>A0ABV3DNP3</accession>
<dbReference type="Gene3D" id="1.10.10.60">
    <property type="entry name" value="Homeodomain-like"/>
    <property type="match status" value="1"/>
</dbReference>
<feature type="DNA-binding region" description="H-T-H motif" evidence="4">
    <location>
        <begin position="33"/>
        <end position="52"/>
    </location>
</feature>
<protein>
    <submittedName>
        <fullName evidence="6">TetR/AcrR family transcriptional regulator</fullName>
    </submittedName>
</protein>
<dbReference type="PRINTS" id="PR00455">
    <property type="entry name" value="HTHTETR"/>
</dbReference>
<evidence type="ECO:0000256" key="2">
    <source>
        <dbReference type="ARBA" id="ARBA00023125"/>
    </source>
</evidence>
<evidence type="ECO:0000313" key="6">
    <source>
        <dbReference type="EMBL" id="MEU8137363.1"/>
    </source>
</evidence>
<dbReference type="PANTHER" id="PTHR30055">
    <property type="entry name" value="HTH-TYPE TRANSCRIPTIONAL REGULATOR RUTR"/>
    <property type="match status" value="1"/>
</dbReference>
<dbReference type="PANTHER" id="PTHR30055:SF238">
    <property type="entry name" value="MYCOFACTOCIN BIOSYNTHESIS TRANSCRIPTIONAL REGULATOR MFTR-RELATED"/>
    <property type="match status" value="1"/>
</dbReference>
<dbReference type="Pfam" id="PF17754">
    <property type="entry name" value="TetR_C_14"/>
    <property type="match status" value="1"/>
</dbReference>
<keyword evidence="3" id="KW-0804">Transcription</keyword>
<keyword evidence="2 4" id="KW-0238">DNA-binding</keyword>
<evidence type="ECO:0000256" key="4">
    <source>
        <dbReference type="PROSITE-ProRule" id="PRU00335"/>
    </source>
</evidence>
<sequence>MSSLRELSRQAVRVRIAEAAEDLFLAKGFNETTVDEIAAAVGMSQRSFFRYFASKEDVVLEKFDRQGEELFARLNSRPLDEPEWDSLRSCFDVFIAHLTDDTGRDRALQEIIESCPSLLAAQLERVHRIQEQLAQRLAARAVARDPGAIPDTLVLSALVGAAFACIQAAVRQALCGEGTSAQMGAFLDHAMEALRPLAPVGVGAGLSTGVTAER</sequence>
<evidence type="ECO:0000313" key="7">
    <source>
        <dbReference type="Proteomes" id="UP001551482"/>
    </source>
</evidence>
<keyword evidence="7" id="KW-1185">Reference proteome</keyword>
<evidence type="ECO:0000256" key="3">
    <source>
        <dbReference type="ARBA" id="ARBA00023163"/>
    </source>
</evidence>
<dbReference type="Pfam" id="PF00440">
    <property type="entry name" value="TetR_N"/>
    <property type="match status" value="1"/>
</dbReference>
<dbReference type="InterPro" id="IPR041347">
    <property type="entry name" value="MftR_C"/>
</dbReference>
<dbReference type="InterPro" id="IPR050109">
    <property type="entry name" value="HTH-type_TetR-like_transc_reg"/>
</dbReference>
<dbReference type="Proteomes" id="UP001551482">
    <property type="component" value="Unassembled WGS sequence"/>
</dbReference>
<dbReference type="SUPFAM" id="SSF46689">
    <property type="entry name" value="Homeodomain-like"/>
    <property type="match status" value="1"/>
</dbReference>
<dbReference type="Gene3D" id="1.10.357.10">
    <property type="entry name" value="Tetracycline Repressor, domain 2"/>
    <property type="match status" value="1"/>
</dbReference>
<dbReference type="InterPro" id="IPR009057">
    <property type="entry name" value="Homeodomain-like_sf"/>
</dbReference>
<keyword evidence="1" id="KW-0805">Transcription regulation</keyword>
<proteinExistence type="predicted"/>
<dbReference type="EMBL" id="JBEZFP010000086">
    <property type="protein sequence ID" value="MEU8137363.1"/>
    <property type="molecule type" value="Genomic_DNA"/>
</dbReference>
<comment type="caution">
    <text evidence="6">The sequence shown here is derived from an EMBL/GenBank/DDBJ whole genome shotgun (WGS) entry which is preliminary data.</text>
</comment>
<name>A0ABV3DNP3_9ACTN</name>
<feature type="domain" description="HTH tetR-type" evidence="5">
    <location>
        <begin position="10"/>
        <end position="70"/>
    </location>
</feature>
<dbReference type="PROSITE" id="PS50977">
    <property type="entry name" value="HTH_TETR_2"/>
    <property type="match status" value="1"/>
</dbReference>
<evidence type="ECO:0000259" key="5">
    <source>
        <dbReference type="PROSITE" id="PS50977"/>
    </source>
</evidence>
<dbReference type="RefSeq" id="WP_358359148.1">
    <property type="nucleotide sequence ID" value="NZ_JBEZFP010000086.1"/>
</dbReference>
<reference evidence="6 7" key="1">
    <citation type="submission" date="2024-06" db="EMBL/GenBank/DDBJ databases">
        <title>The Natural Products Discovery Center: Release of the First 8490 Sequenced Strains for Exploring Actinobacteria Biosynthetic Diversity.</title>
        <authorList>
            <person name="Kalkreuter E."/>
            <person name="Kautsar S.A."/>
            <person name="Yang D."/>
            <person name="Bader C.D."/>
            <person name="Teijaro C.N."/>
            <person name="Fluegel L."/>
            <person name="Davis C.M."/>
            <person name="Simpson J.R."/>
            <person name="Lauterbach L."/>
            <person name="Steele A.D."/>
            <person name="Gui C."/>
            <person name="Meng S."/>
            <person name="Li G."/>
            <person name="Viehrig K."/>
            <person name="Ye F."/>
            <person name="Su P."/>
            <person name="Kiefer A.F."/>
            <person name="Nichols A."/>
            <person name="Cepeda A.J."/>
            <person name="Yan W."/>
            <person name="Fan B."/>
            <person name="Jiang Y."/>
            <person name="Adhikari A."/>
            <person name="Zheng C.-J."/>
            <person name="Schuster L."/>
            <person name="Cowan T.M."/>
            <person name="Smanski M.J."/>
            <person name="Chevrette M.G."/>
            <person name="De Carvalho L.P.S."/>
            <person name="Shen B."/>
        </authorList>
    </citation>
    <scope>NUCLEOTIDE SEQUENCE [LARGE SCALE GENOMIC DNA]</scope>
    <source>
        <strain evidence="6 7">NPDC048946</strain>
    </source>
</reference>
<evidence type="ECO:0000256" key="1">
    <source>
        <dbReference type="ARBA" id="ARBA00023015"/>
    </source>
</evidence>
<gene>
    <name evidence="6" type="ORF">AB0C36_28100</name>
</gene>
<dbReference type="InterPro" id="IPR001647">
    <property type="entry name" value="HTH_TetR"/>
</dbReference>